<keyword evidence="1" id="KW-0812">Transmembrane</keyword>
<dbReference type="EMBL" id="BMGM01000005">
    <property type="protein sequence ID" value="GGE34553.1"/>
    <property type="molecule type" value="Genomic_DNA"/>
</dbReference>
<reference evidence="3" key="1">
    <citation type="journal article" date="2019" name="Int. J. Syst. Evol. Microbiol.">
        <title>The Global Catalogue of Microorganisms (GCM) 10K type strain sequencing project: providing services to taxonomists for standard genome sequencing and annotation.</title>
        <authorList>
            <consortium name="The Broad Institute Genomics Platform"/>
            <consortium name="The Broad Institute Genome Sequencing Center for Infectious Disease"/>
            <person name="Wu L."/>
            <person name="Ma J."/>
        </authorList>
    </citation>
    <scope>NUCLEOTIDE SEQUENCE [LARGE SCALE GENOMIC DNA]</scope>
    <source>
        <strain evidence="3">CGMCC 1.12931</strain>
    </source>
</reference>
<evidence type="ECO:0000256" key="1">
    <source>
        <dbReference type="SAM" id="Phobius"/>
    </source>
</evidence>
<gene>
    <name evidence="2" type="ORF">GCM10010832_13450</name>
</gene>
<dbReference type="RefSeq" id="WP_188458340.1">
    <property type="nucleotide sequence ID" value="NZ_BMGM01000005.1"/>
</dbReference>
<keyword evidence="1" id="KW-0472">Membrane</keyword>
<proteinExistence type="predicted"/>
<evidence type="ECO:0008006" key="4">
    <source>
        <dbReference type="Google" id="ProtNLM"/>
    </source>
</evidence>
<keyword evidence="3" id="KW-1185">Reference proteome</keyword>
<keyword evidence="1" id="KW-1133">Transmembrane helix</keyword>
<feature type="transmembrane region" description="Helical" evidence="1">
    <location>
        <begin position="30"/>
        <end position="52"/>
    </location>
</feature>
<evidence type="ECO:0000313" key="2">
    <source>
        <dbReference type="EMBL" id="GGE34553.1"/>
    </source>
</evidence>
<name>A0ABQ1SII4_9FLAO</name>
<feature type="transmembrane region" description="Helical" evidence="1">
    <location>
        <begin position="7"/>
        <end position="24"/>
    </location>
</feature>
<accession>A0ABQ1SII4</accession>
<comment type="caution">
    <text evidence="2">The sequence shown here is derived from an EMBL/GenBank/DDBJ whole genome shotgun (WGS) entry which is preliminary data.</text>
</comment>
<protein>
    <recommendedName>
        <fullName evidence="4">Isoleucyl-tRNA synthetase</fullName>
    </recommendedName>
</protein>
<organism evidence="2 3">
    <name type="scientific">Psychroflexus planctonicus</name>
    <dbReference type="NCBI Taxonomy" id="1526575"/>
    <lineage>
        <taxon>Bacteria</taxon>
        <taxon>Pseudomonadati</taxon>
        <taxon>Bacteroidota</taxon>
        <taxon>Flavobacteriia</taxon>
        <taxon>Flavobacteriales</taxon>
        <taxon>Flavobacteriaceae</taxon>
        <taxon>Psychroflexus</taxon>
    </lineage>
</organism>
<evidence type="ECO:0000313" key="3">
    <source>
        <dbReference type="Proteomes" id="UP000599179"/>
    </source>
</evidence>
<dbReference type="Proteomes" id="UP000599179">
    <property type="component" value="Unassembled WGS sequence"/>
</dbReference>
<sequence length="80" mass="9189">MKLLIKILFYIIIAAIAVGTYYHFEGELKLSETIIGVSVLASVFILMPLFLIHRWKGKKLSDYTLTKENLDKMKDKGIDK</sequence>